<reference evidence="4 5" key="1">
    <citation type="journal article" date="2013" name="Genome Announc.">
        <title>Complete Genome Sequence of the Thermophilic and Facultatively Chemolithoautotrophic Sulfate Reducer Archaeoglobus sulfaticallidus Strain PM70-1T.</title>
        <authorList>
            <person name="Stokke R."/>
            <person name="Hocking W.P."/>
            <person name="Steinsbu B.O."/>
            <person name="Steen I.H."/>
        </authorList>
    </citation>
    <scope>NUCLEOTIDE SEQUENCE [LARGE SCALE GENOMIC DNA]</scope>
    <source>
        <strain evidence="4">PM70-1</strain>
    </source>
</reference>
<dbReference type="PANTHER" id="PTHR30255:SF3">
    <property type="entry name" value="SINGLE-STRANDED-DNA-SPECIFIC EXONUCLEASE RECJ"/>
    <property type="match status" value="1"/>
</dbReference>
<dbReference type="GeneID" id="15391777"/>
<protein>
    <submittedName>
        <fullName evidence="4">Single-stranded DNA-specific exonuclease</fullName>
    </submittedName>
</protein>
<dbReference type="SUPFAM" id="SSF64182">
    <property type="entry name" value="DHH phosphoesterases"/>
    <property type="match status" value="1"/>
</dbReference>
<dbReference type="STRING" id="387631.Asulf_00131"/>
<gene>
    <name evidence="4" type="ORF">Asulf_00131</name>
</gene>
<accession>N0BD47</accession>
<dbReference type="AlphaFoldDB" id="N0BD47"/>
<dbReference type="Pfam" id="PF21763">
    <property type="entry name" value="DHH_CID"/>
    <property type="match status" value="1"/>
</dbReference>
<feature type="domain" description="DHHA1" evidence="2">
    <location>
        <begin position="366"/>
        <end position="455"/>
    </location>
</feature>
<dbReference type="eggNOG" id="arCOG00427">
    <property type="taxonomic scope" value="Archaea"/>
</dbReference>
<dbReference type="GO" id="GO:0004527">
    <property type="term" value="F:exonuclease activity"/>
    <property type="evidence" value="ECO:0007669"/>
    <property type="project" value="UniProtKB-KW"/>
</dbReference>
<dbReference type="Gene3D" id="3.90.1640.30">
    <property type="match status" value="1"/>
</dbReference>
<dbReference type="OrthoDB" id="36101at2157"/>
<organism evidence="4 5">
    <name type="scientific">Archaeoglobus sulfaticallidus PM70-1</name>
    <dbReference type="NCBI Taxonomy" id="387631"/>
    <lineage>
        <taxon>Archaea</taxon>
        <taxon>Methanobacteriati</taxon>
        <taxon>Methanobacteriota</taxon>
        <taxon>Archaeoglobi</taxon>
        <taxon>Archaeoglobales</taxon>
        <taxon>Archaeoglobaceae</taxon>
        <taxon>Archaeoglobus</taxon>
    </lineage>
</organism>
<proteinExistence type="predicted"/>
<evidence type="ECO:0000313" key="5">
    <source>
        <dbReference type="Proteomes" id="UP000013307"/>
    </source>
</evidence>
<evidence type="ECO:0000313" key="4">
    <source>
        <dbReference type="EMBL" id="AGK60167.1"/>
    </source>
</evidence>
<dbReference type="EMBL" id="CP005290">
    <property type="protein sequence ID" value="AGK60167.1"/>
    <property type="molecule type" value="Genomic_DNA"/>
</dbReference>
<evidence type="ECO:0000259" key="1">
    <source>
        <dbReference type="Pfam" id="PF01368"/>
    </source>
</evidence>
<dbReference type="HOGENOM" id="CLU_042622_0_0_2"/>
<dbReference type="RefSeq" id="WP_015589766.1">
    <property type="nucleotide sequence ID" value="NC_021169.1"/>
</dbReference>
<keyword evidence="5" id="KW-1185">Reference proteome</keyword>
<sequence length="461" mass="51316">MQIPDEMLKRAEYISSLIKRSDEVLIVTHIDADGITSGSIARITLDRLGIENEVVFVKQLSDSEIEKIADENKFTWFTDLGSGQINSIIDKKIDFVITDHHLPVMDNKRQLNPHSFGFDGSYELSGATTTYILSRYLGNRLFAMNVDLIPLSIVGAVGDLQDSREGRLLGLNRIVIDEGIKRKVLAVHKDLRFFGKQTRPVVKMLEYTFDPYLPGISGNEAGAINFLDSLGIEVSEWKKWIDLSEEERKRAVNEIVKLCISAGIPFKSIKRIVGETYILSHEEEGTELRDAMEFSTLLNATARYGYEDVGLKVCLGDRDGAFKRARTLLQNHRRNLSEGIRLVDEIGIVELENIQYFDAKDMILDTIVGIVAGMCFSKANLNKPIIALARNDEGIKVSARATQRLVDRGVNLAKAIKLVSEKIGGKGGGHSIAAGALIPESEVDRFLKELDRVIGQQLARA</sequence>
<evidence type="ECO:0000259" key="3">
    <source>
        <dbReference type="Pfam" id="PF21763"/>
    </source>
</evidence>
<feature type="domain" description="DHH-CID" evidence="3">
    <location>
        <begin position="193"/>
        <end position="273"/>
    </location>
</feature>
<dbReference type="InterPro" id="IPR051673">
    <property type="entry name" value="SSDNA_exonuclease_RecJ"/>
</dbReference>
<dbReference type="PANTHER" id="PTHR30255">
    <property type="entry name" value="SINGLE-STRANDED-DNA-SPECIFIC EXONUCLEASE RECJ"/>
    <property type="match status" value="1"/>
</dbReference>
<dbReference type="GO" id="GO:0003676">
    <property type="term" value="F:nucleic acid binding"/>
    <property type="evidence" value="ECO:0007669"/>
    <property type="project" value="InterPro"/>
</dbReference>
<dbReference type="InterPro" id="IPR038763">
    <property type="entry name" value="DHH_sf"/>
</dbReference>
<dbReference type="InterPro" id="IPR003156">
    <property type="entry name" value="DHHA1_dom"/>
</dbReference>
<dbReference type="Proteomes" id="UP000013307">
    <property type="component" value="Chromosome"/>
</dbReference>
<keyword evidence="4" id="KW-0540">Nuclease</keyword>
<evidence type="ECO:0000259" key="2">
    <source>
        <dbReference type="Pfam" id="PF02272"/>
    </source>
</evidence>
<feature type="domain" description="DDH" evidence="1">
    <location>
        <begin position="24"/>
        <end position="133"/>
    </location>
</feature>
<name>N0BD47_9EURY</name>
<dbReference type="KEGG" id="ast:Asulf_00131"/>
<keyword evidence="4" id="KW-0269">Exonuclease</keyword>
<keyword evidence="4" id="KW-0378">Hydrolase</keyword>
<dbReference type="Pfam" id="PF02272">
    <property type="entry name" value="DHHA1"/>
    <property type="match status" value="1"/>
</dbReference>
<dbReference type="InterPro" id="IPR001667">
    <property type="entry name" value="DDH_dom"/>
</dbReference>
<dbReference type="Pfam" id="PF01368">
    <property type="entry name" value="DHH"/>
    <property type="match status" value="1"/>
</dbReference>
<dbReference type="InterPro" id="IPR048515">
    <property type="entry name" value="DHH_CID"/>
</dbReference>
<dbReference type="Gene3D" id="3.10.310.30">
    <property type="match status" value="1"/>
</dbReference>